<comment type="subcellular location">
    <subcellularLocation>
        <location evidence="1">Cytoplasm</location>
    </subcellularLocation>
</comment>
<evidence type="ECO:0000256" key="4">
    <source>
        <dbReference type="ARBA" id="ARBA00022490"/>
    </source>
</evidence>
<reference evidence="11 12" key="1">
    <citation type="submission" date="2020-12" db="EMBL/GenBank/DDBJ databases">
        <title>FDA dAtabase for Regulatory Grade micrObial Sequences (FDA-ARGOS): Supporting development and validation of Infectious Disease Dx tests.</title>
        <authorList>
            <person name="Kerrigan L."/>
            <person name="Long C."/>
            <person name="Tallon L."/>
            <person name="Sadzewicz L."/>
            <person name="Zhao X."/>
            <person name="Boylan J."/>
            <person name="Ott S."/>
            <person name="Bowen H."/>
            <person name="Vavikolanu K."/>
            <person name="Mehta A."/>
            <person name="Aluvathingal J."/>
            <person name="Nadendla S."/>
            <person name="Yan Y."/>
            <person name="Sichtig H."/>
        </authorList>
    </citation>
    <scope>NUCLEOTIDE SEQUENCE [LARGE SCALE GENOMIC DNA]</scope>
    <source>
        <strain evidence="11 12">FDAARGOS_1031</strain>
    </source>
</reference>
<evidence type="ECO:0000256" key="9">
    <source>
        <dbReference type="ARBA" id="ARBA00022842"/>
    </source>
</evidence>
<keyword evidence="5" id="KW-0819">tRNA processing</keyword>
<name>A0A7T7ZXH4_9FLAO</name>
<keyword evidence="4" id="KW-0963">Cytoplasm</keyword>
<keyword evidence="9" id="KW-0460">Magnesium</keyword>
<proteinExistence type="inferred from homology"/>
<gene>
    <name evidence="11" type="primary">tsaE</name>
    <name evidence="11" type="ORF">I6H88_14140</name>
</gene>
<dbReference type="GO" id="GO:0005524">
    <property type="term" value="F:ATP binding"/>
    <property type="evidence" value="ECO:0007669"/>
    <property type="project" value="UniProtKB-KW"/>
</dbReference>
<dbReference type="Gene3D" id="3.40.50.300">
    <property type="entry name" value="P-loop containing nucleotide triphosphate hydrolases"/>
    <property type="match status" value="1"/>
</dbReference>
<comment type="similarity">
    <text evidence="2">Belongs to the TsaE family.</text>
</comment>
<evidence type="ECO:0000256" key="8">
    <source>
        <dbReference type="ARBA" id="ARBA00022840"/>
    </source>
</evidence>
<evidence type="ECO:0000313" key="12">
    <source>
        <dbReference type="Proteomes" id="UP000595426"/>
    </source>
</evidence>
<dbReference type="RefSeq" id="WP_078402387.1">
    <property type="nucleotide sequence ID" value="NZ_CAJJUP010000001.1"/>
</dbReference>
<dbReference type="Proteomes" id="UP000595426">
    <property type="component" value="Chromosome"/>
</dbReference>
<keyword evidence="12" id="KW-1185">Reference proteome</keyword>
<evidence type="ECO:0000256" key="1">
    <source>
        <dbReference type="ARBA" id="ARBA00004496"/>
    </source>
</evidence>
<dbReference type="GO" id="GO:0046872">
    <property type="term" value="F:metal ion binding"/>
    <property type="evidence" value="ECO:0007669"/>
    <property type="project" value="UniProtKB-KW"/>
</dbReference>
<keyword evidence="7" id="KW-0547">Nucleotide-binding</keyword>
<protein>
    <recommendedName>
        <fullName evidence="3">tRNA threonylcarbamoyladenosine biosynthesis protein TsaE</fullName>
    </recommendedName>
    <alternativeName>
        <fullName evidence="10">t(6)A37 threonylcarbamoyladenosine biosynthesis protein TsaE</fullName>
    </alternativeName>
</protein>
<accession>A0A7T7ZXH4</accession>
<evidence type="ECO:0000256" key="5">
    <source>
        <dbReference type="ARBA" id="ARBA00022694"/>
    </source>
</evidence>
<dbReference type="GO" id="GO:0002949">
    <property type="term" value="P:tRNA threonylcarbamoyladenosine modification"/>
    <property type="evidence" value="ECO:0007669"/>
    <property type="project" value="InterPro"/>
</dbReference>
<keyword evidence="11" id="KW-0808">Transferase</keyword>
<keyword evidence="6" id="KW-0479">Metal-binding</keyword>
<evidence type="ECO:0000256" key="3">
    <source>
        <dbReference type="ARBA" id="ARBA00019010"/>
    </source>
</evidence>
<dbReference type="EMBL" id="CP067018">
    <property type="protein sequence ID" value="QQN57580.1"/>
    <property type="molecule type" value="Genomic_DNA"/>
</dbReference>
<evidence type="ECO:0000256" key="6">
    <source>
        <dbReference type="ARBA" id="ARBA00022723"/>
    </source>
</evidence>
<organism evidence="11 12">
    <name type="scientific">Elizabethkingia bruuniana</name>
    <dbReference type="NCBI Taxonomy" id="1756149"/>
    <lineage>
        <taxon>Bacteria</taxon>
        <taxon>Pseudomonadati</taxon>
        <taxon>Bacteroidota</taxon>
        <taxon>Flavobacteriia</taxon>
        <taxon>Flavobacteriales</taxon>
        <taxon>Weeksellaceae</taxon>
        <taxon>Elizabethkingia</taxon>
    </lineage>
</organism>
<evidence type="ECO:0000256" key="10">
    <source>
        <dbReference type="ARBA" id="ARBA00032441"/>
    </source>
</evidence>
<dbReference type="GO" id="GO:0005737">
    <property type="term" value="C:cytoplasm"/>
    <property type="evidence" value="ECO:0007669"/>
    <property type="project" value="UniProtKB-SubCell"/>
</dbReference>
<dbReference type="SUPFAM" id="SSF52540">
    <property type="entry name" value="P-loop containing nucleoside triphosphate hydrolases"/>
    <property type="match status" value="1"/>
</dbReference>
<dbReference type="OrthoDB" id="9815896at2"/>
<dbReference type="InterPro" id="IPR027417">
    <property type="entry name" value="P-loop_NTPase"/>
</dbReference>
<dbReference type="GeneID" id="93131893"/>
<keyword evidence="8" id="KW-0067">ATP-binding</keyword>
<dbReference type="Pfam" id="PF02367">
    <property type="entry name" value="TsaE"/>
    <property type="match status" value="1"/>
</dbReference>
<evidence type="ECO:0000313" key="11">
    <source>
        <dbReference type="EMBL" id="QQN57580.1"/>
    </source>
</evidence>
<dbReference type="PANTHER" id="PTHR33540">
    <property type="entry name" value="TRNA THREONYLCARBAMOYLADENOSINE BIOSYNTHESIS PROTEIN TSAE"/>
    <property type="match status" value="1"/>
</dbReference>
<evidence type="ECO:0000256" key="7">
    <source>
        <dbReference type="ARBA" id="ARBA00022741"/>
    </source>
</evidence>
<sequence>MLEIEISSIEQWQEVAEKIKQHLKHNILFLKGNLGAGKTTFTQQLVKSLGSNDEVTSPTYSIVNEYESPKGKIFHFDLYRLRNLEEVYDIGIEDYLDNAFLSIIEWPEIFQDEISDLPHHEMEITNSDNTRTIKFK</sequence>
<dbReference type="InterPro" id="IPR003442">
    <property type="entry name" value="T6A_TsaE"/>
</dbReference>
<dbReference type="NCBIfam" id="TIGR00150">
    <property type="entry name" value="T6A_YjeE"/>
    <property type="match status" value="1"/>
</dbReference>
<dbReference type="GO" id="GO:0016740">
    <property type="term" value="F:transferase activity"/>
    <property type="evidence" value="ECO:0007669"/>
    <property type="project" value="UniProtKB-KW"/>
</dbReference>
<evidence type="ECO:0000256" key="2">
    <source>
        <dbReference type="ARBA" id="ARBA00007599"/>
    </source>
</evidence>
<dbReference type="AlphaFoldDB" id="A0A7T7ZXH4"/>
<dbReference type="PANTHER" id="PTHR33540:SF2">
    <property type="entry name" value="TRNA THREONYLCARBAMOYLADENOSINE BIOSYNTHESIS PROTEIN TSAE"/>
    <property type="match status" value="1"/>
</dbReference>